<name>A0A0F9SID3_9ZZZZ</name>
<organism evidence="1">
    <name type="scientific">marine sediment metagenome</name>
    <dbReference type="NCBI Taxonomy" id="412755"/>
    <lineage>
        <taxon>unclassified sequences</taxon>
        <taxon>metagenomes</taxon>
        <taxon>ecological metagenomes</taxon>
    </lineage>
</organism>
<dbReference type="AlphaFoldDB" id="A0A0F9SID3"/>
<protein>
    <submittedName>
        <fullName evidence="1">Uncharacterized protein</fullName>
    </submittedName>
</protein>
<comment type="caution">
    <text evidence="1">The sequence shown here is derived from an EMBL/GenBank/DDBJ whole genome shotgun (WGS) entry which is preliminary data.</text>
</comment>
<reference evidence="1" key="1">
    <citation type="journal article" date="2015" name="Nature">
        <title>Complex archaea that bridge the gap between prokaryotes and eukaryotes.</title>
        <authorList>
            <person name="Spang A."/>
            <person name="Saw J.H."/>
            <person name="Jorgensen S.L."/>
            <person name="Zaremba-Niedzwiedzka K."/>
            <person name="Martijn J."/>
            <person name="Lind A.E."/>
            <person name="van Eijk R."/>
            <person name="Schleper C."/>
            <person name="Guy L."/>
            <person name="Ettema T.J."/>
        </authorList>
    </citation>
    <scope>NUCLEOTIDE SEQUENCE</scope>
</reference>
<sequence>MDYLCLSCGREFKNDLKIAVCHICLKKERKNYEKGIPPKYMTVLRYLKRESNK</sequence>
<dbReference type="EMBL" id="LAZR01000636">
    <property type="protein sequence ID" value="KKN62062.1"/>
    <property type="molecule type" value="Genomic_DNA"/>
</dbReference>
<evidence type="ECO:0000313" key="1">
    <source>
        <dbReference type="EMBL" id="KKN62062.1"/>
    </source>
</evidence>
<accession>A0A0F9SID3</accession>
<gene>
    <name evidence="1" type="ORF">LCGC14_0515570</name>
</gene>
<proteinExistence type="predicted"/>